<name>A0ABY5ASL6_9CYAN</name>
<accession>A0ABY5ASL6</accession>
<protein>
    <submittedName>
        <fullName evidence="1">Serine protease</fullName>
    </submittedName>
</protein>
<evidence type="ECO:0000313" key="2">
    <source>
        <dbReference type="Proteomes" id="UP001056708"/>
    </source>
</evidence>
<dbReference type="InterPro" id="IPR009003">
    <property type="entry name" value="Peptidase_S1_PA"/>
</dbReference>
<proteinExistence type="predicted"/>
<dbReference type="EMBL" id="CP098611">
    <property type="protein sequence ID" value="USR91128.1"/>
    <property type="molecule type" value="Genomic_DNA"/>
</dbReference>
<dbReference type="GO" id="GO:0006508">
    <property type="term" value="P:proteolysis"/>
    <property type="evidence" value="ECO:0007669"/>
    <property type="project" value="UniProtKB-KW"/>
</dbReference>
<evidence type="ECO:0000313" key="1">
    <source>
        <dbReference type="EMBL" id="USR91128.1"/>
    </source>
</evidence>
<keyword evidence="2" id="KW-1185">Reference proteome</keyword>
<dbReference type="SUPFAM" id="SSF50494">
    <property type="entry name" value="Trypsin-like serine proteases"/>
    <property type="match status" value="1"/>
</dbReference>
<sequence length="299" mass="32940">MTLKLTANLNSNGTLFRQLRWLNMITCRWMAGLLTLSLLLLAQEGVAQSIDEGRGWEKGRPSHKSDVMPVPLVPEERFPSLEENPFFPLQRSVVLILTETSSGLQYGTGWVVQREGDITLIVTPRYVVSDGNTQRPSDSIEIELYSQNKPEHRLRFPARIRNITDPGDLLDLAILEVRNLPDDIEPLTLSNSRAPVDADIRVIGHPVTGNPWSLQRGYISAITAAPDQQNLQVAGMNLVVGVGGAPILYNQEVVGLLVTISNQQTVTGSGSQGDLMGGFGFAYPLEVIEQQLQNWGISF</sequence>
<dbReference type="Proteomes" id="UP001056708">
    <property type="component" value="Chromosome"/>
</dbReference>
<gene>
    <name evidence="1" type="ORF">NEA10_20270</name>
</gene>
<reference evidence="1" key="1">
    <citation type="submission" date="2022-06" db="EMBL/GenBank/DDBJ databases">
        <title>Genome sequence of Phormidium yuhuli AB48 isolated from an industrial photobioreactor environment.</title>
        <authorList>
            <person name="Qiu Y."/>
            <person name="Noonan A.J.C."/>
            <person name="Dofher K."/>
            <person name="Koch M."/>
            <person name="Kieft B."/>
            <person name="Lin X."/>
            <person name="Ziels R.M."/>
            <person name="Hallam S.J."/>
        </authorList>
    </citation>
    <scope>NUCLEOTIDE SEQUENCE</scope>
    <source>
        <strain evidence="1">AB48</strain>
    </source>
</reference>
<dbReference type="RefSeq" id="WP_252663159.1">
    <property type="nucleotide sequence ID" value="NZ_CP098611.1"/>
</dbReference>
<organism evidence="1 2">
    <name type="scientific">Phormidium yuhuli AB48</name>
    <dbReference type="NCBI Taxonomy" id="2940671"/>
    <lineage>
        <taxon>Bacteria</taxon>
        <taxon>Bacillati</taxon>
        <taxon>Cyanobacteriota</taxon>
        <taxon>Cyanophyceae</taxon>
        <taxon>Oscillatoriophycideae</taxon>
        <taxon>Oscillatoriales</taxon>
        <taxon>Oscillatoriaceae</taxon>
        <taxon>Phormidium</taxon>
        <taxon>Phormidium yuhuli</taxon>
    </lineage>
</organism>
<dbReference type="GO" id="GO:0008233">
    <property type="term" value="F:peptidase activity"/>
    <property type="evidence" value="ECO:0007669"/>
    <property type="project" value="UniProtKB-KW"/>
</dbReference>
<keyword evidence="1" id="KW-0378">Hydrolase</keyword>
<dbReference type="Pfam" id="PF13365">
    <property type="entry name" value="Trypsin_2"/>
    <property type="match status" value="1"/>
</dbReference>
<keyword evidence="1" id="KW-0645">Protease</keyword>
<dbReference type="Gene3D" id="2.40.10.120">
    <property type="match status" value="1"/>
</dbReference>